<dbReference type="Proteomes" id="UP000603865">
    <property type="component" value="Unassembled WGS sequence"/>
</dbReference>
<reference evidence="1" key="1">
    <citation type="journal article" date="2014" name="Int. J. Syst. Evol. Microbiol.">
        <title>Complete genome sequence of Corynebacterium casei LMG S-19264T (=DSM 44701T), isolated from a smear-ripened cheese.</title>
        <authorList>
            <consortium name="US DOE Joint Genome Institute (JGI-PGF)"/>
            <person name="Walter F."/>
            <person name="Albersmeier A."/>
            <person name="Kalinowski J."/>
            <person name="Ruckert C."/>
        </authorList>
    </citation>
    <scope>NUCLEOTIDE SEQUENCE</scope>
    <source>
        <strain evidence="1">JCM 31311</strain>
    </source>
</reference>
<keyword evidence="2" id="KW-1185">Reference proteome</keyword>
<protein>
    <submittedName>
        <fullName evidence="1">Uncharacterized protein</fullName>
    </submittedName>
</protein>
<name>A0A918CJS8_9DEIO</name>
<accession>A0A918CJS8</accession>
<proteinExistence type="predicted"/>
<reference evidence="1" key="2">
    <citation type="submission" date="2020-09" db="EMBL/GenBank/DDBJ databases">
        <authorList>
            <person name="Sun Q."/>
            <person name="Ohkuma M."/>
        </authorList>
    </citation>
    <scope>NUCLEOTIDE SEQUENCE</scope>
    <source>
        <strain evidence="1">JCM 31311</strain>
    </source>
</reference>
<sequence>MSEQRAGGLTDLSRLGRQCLQQQANPFILAQFLVSQIDAADMVNRAVMHLPILNEQIEMIAAQFDSQPGQRRTTERPAALIGAVREVRQQLLKAGGELFGLLQSAVVFKPQIGCKNVEGKVFIESTRIKGTGHVPSLAPNAARVTLP</sequence>
<dbReference type="EMBL" id="BMQL01000043">
    <property type="protein sequence ID" value="GGR28234.1"/>
    <property type="molecule type" value="Genomic_DNA"/>
</dbReference>
<evidence type="ECO:0000313" key="2">
    <source>
        <dbReference type="Proteomes" id="UP000603865"/>
    </source>
</evidence>
<dbReference type="AlphaFoldDB" id="A0A918CJS8"/>
<organism evidence="1 2">
    <name type="scientific">Deinococcus ruber</name>
    <dbReference type="NCBI Taxonomy" id="1848197"/>
    <lineage>
        <taxon>Bacteria</taxon>
        <taxon>Thermotogati</taxon>
        <taxon>Deinococcota</taxon>
        <taxon>Deinococci</taxon>
        <taxon>Deinococcales</taxon>
        <taxon>Deinococcaceae</taxon>
        <taxon>Deinococcus</taxon>
    </lineage>
</organism>
<gene>
    <name evidence="1" type="ORF">GCM10008957_44330</name>
</gene>
<evidence type="ECO:0000313" key="1">
    <source>
        <dbReference type="EMBL" id="GGR28234.1"/>
    </source>
</evidence>
<comment type="caution">
    <text evidence="1">The sequence shown here is derived from an EMBL/GenBank/DDBJ whole genome shotgun (WGS) entry which is preliminary data.</text>
</comment>